<dbReference type="AlphaFoldDB" id="A0A5J4RLQ1"/>
<dbReference type="InterPro" id="IPR006680">
    <property type="entry name" value="Amidohydro-rel"/>
</dbReference>
<dbReference type="SUPFAM" id="SSF51556">
    <property type="entry name" value="Metallo-dependent hydrolases"/>
    <property type="match status" value="1"/>
</dbReference>
<keyword evidence="1" id="KW-0456">Lyase</keyword>
<dbReference type="InterPro" id="IPR032466">
    <property type="entry name" value="Metal_Hydrolase"/>
</dbReference>
<dbReference type="Gene3D" id="3.20.20.140">
    <property type="entry name" value="Metal-dependent hydrolases"/>
    <property type="match status" value="1"/>
</dbReference>
<gene>
    <name evidence="3" type="ORF">EZS27_016683</name>
</gene>
<dbReference type="EMBL" id="SNRY01000933">
    <property type="protein sequence ID" value="KAA6335056.1"/>
    <property type="molecule type" value="Genomic_DNA"/>
</dbReference>
<evidence type="ECO:0000256" key="1">
    <source>
        <dbReference type="ARBA" id="ARBA00023239"/>
    </source>
</evidence>
<sequence length="304" mass="35022">MNIIDAHAHLWLRQDTEVNGLKIQTLGNGRSLFMDEVRQMLPPFITDGRNTAEIFLSNMDYAQVSAAVITQEYIDGLQNEYLWEVQQKYPDRFLCCGMVDAREPGYFRQAETLIRQGFGAIKIPAARLMTPQKVRLTCDEMMQMFHLMERNDALLSIELADGTEQVPEMEEVIAECPCLRIAVGHFGMVTRPAWQEQIKLARHPNVMIESGGITWLFNDEFYPFAGAVWAIKEAASLVGMDKLMWGSDYPRTITAITYRMSYDFVLKSNLLSDEEKRLFLGENARKFYRFNTLIDLPYIKNMSE</sequence>
<comment type="caution">
    <text evidence="3">The sequence shown here is derived from an EMBL/GenBank/DDBJ whole genome shotgun (WGS) entry which is preliminary data.</text>
</comment>
<organism evidence="3">
    <name type="scientific">termite gut metagenome</name>
    <dbReference type="NCBI Taxonomy" id="433724"/>
    <lineage>
        <taxon>unclassified sequences</taxon>
        <taxon>metagenomes</taxon>
        <taxon>organismal metagenomes</taxon>
    </lineage>
</organism>
<dbReference type="PANTHER" id="PTHR21240:SF19">
    <property type="entry name" value="CATALYTIC_ HYDROLASE"/>
    <property type="match status" value="1"/>
</dbReference>
<name>A0A5J4RLQ1_9ZZZZ</name>
<protein>
    <recommendedName>
        <fullName evidence="2">Amidohydrolase-related domain-containing protein</fullName>
    </recommendedName>
</protein>
<feature type="domain" description="Amidohydrolase-related" evidence="2">
    <location>
        <begin position="4"/>
        <end position="290"/>
    </location>
</feature>
<dbReference type="GO" id="GO:0016831">
    <property type="term" value="F:carboxy-lyase activity"/>
    <property type="evidence" value="ECO:0007669"/>
    <property type="project" value="InterPro"/>
</dbReference>
<proteinExistence type="predicted"/>
<dbReference type="CDD" id="cd01292">
    <property type="entry name" value="metallo-dependent_hydrolases"/>
    <property type="match status" value="1"/>
</dbReference>
<dbReference type="InterPro" id="IPR032465">
    <property type="entry name" value="ACMSD"/>
</dbReference>
<evidence type="ECO:0000313" key="3">
    <source>
        <dbReference type="EMBL" id="KAA6335056.1"/>
    </source>
</evidence>
<accession>A0A5J4RLQ1</accession>
<evidence type="ECO:0000259" key="2">
    <source>
        <dbReference type="Pfam" id="PF04909"/>
    </source>
</evidence>
<dbReference type="PANTHER" id="PTHR21240">
    <property type="entry name" value="2-AMINO-3-CARBOXYLMUCONATE-6-SEMIALDEHYDE DECARBOXYLASE"/>
    <property type="match status" value="1"/>
</dbReference>
<dbReference type="Pfam" id="PF04909">
    <property type="entry name" value="Amidohydro_2"/>
    <property type="match status" value="1"/>
</dbReference>
<reference evidence="3" key="1">
    <citation type="submission" date="2019-03" db="EMBL/GenBank/DDBJ databases">
        <title>Single cell metagenomics reveals metabolic interactions within the superorganism composed of flagellate Streblomastix strix and complex community of Bacteroidetes bacteria on its surface.</title>
        <authorList>
            <person name="Treitli S.C."/>
            <person name="Kolisko M."/>
            <person name="Husnik F."/>
            <person name="Keeling P."/>
            <person name="Hampl V."/>
        </authorList>
    </citation>
    <scope>NUCLEOTIDE SEQUENCE</scope>
    <source>
        <strain evidence="3">STM</strain>
    </source>
</reference>
<dbReference type="GO" id="GO:0016787">
    <property type="term" value="F:hydrolase activity"/>
    <property type="evidence" value="ECO:0007669"/>
    <property type="project" value="InterPro"/>
</dbReference>